<reference evidence="4" key="1">
    <citation type="submission" date="2021-02" db="EMBL/GenBank/DDBJ databases">
        <title>Sequencing the genomes of 1000 actinobacteria strains.</title>
        <authorList>
            <person name="Klenk H.-P."/>
        </authorList>
    </citation>
    <scope>NUCLEOTIDE SEQUENCE</scope>
    <source>
        <strain evidence="4">DSM 22850</strain>
    </source>
</reference>
<dbReference type="AlphaFoldDB" id="A0A940T341"/>
<feature type="transmembrane region" description="Helical" evidence="2">
    <location>
        <begin position="89"/>
        <end position="117"/>
    </location>
</feature>
<dbReference type="RefSeq" id="WP_209704757.1">
    <property type="nucleotide sequence ID" value="NZ_JAFIDA010000001.1"/>
</dbReference>
<dbReference type="PANTHER" id="PTHR35797">
    <property type="entry name" value="PROTEASE-RELATED"/>
    <property type="match status" value="1"/>
</dbReference>
<keyword evidence="2" id="KW-0472">Membrane</keyword>
<organism evidence="4 5">
    <name type="scientific">Leucobacter exalbidus</name>
    <dbReference type="NCBI Taxonomy" id="662960"/>
    <lineage>
        <taxon>Bacteria</taxon>
        <taxon>Bacillati</taxon>
        <taxon>Actinomycetota</taxon>
        <taxon>Actinomycetes</taxon>
        <taxon>Micrococcales</taxon>
        <taxon>Microbacteriaceae</taxon>
        <taxon>Leucobacter</taxon>
    </lineage>
</organism>
<name>A0A940T341_9MICO</name>
<evidence type="ECO:0000313" key="5">
    <source>
        <dbReference type="Proteomes" id="UP000675163"/>
    </source>
</evidence>
<dbReference type="Pfam" id="PF02517">
    <property type="entry name" value="Rce1-like"/>
    <property type="match status" value="1"/>
</dbReference>
<evidence type="ECO:0000313" key="4">
    <source>
        <dbReference type="EMBL" id="MBP1325757.1"/>
    </source>
</evidence>
<evidence type="ECO:0000256" key="1">
    <source>
        <dbReference type="SAM" id="MobiDB-lite"/>
    </source>
</evidence>
<feature type="region of interest" description="Disordered" evidence="1">
    <location>
        <begin position="315"/>
        <end position="346"/>
    </location>
</feature>
<comment type="caution">
    <text evidence="4">The sequence shown here is derived from an EMBL/GenBank/DDBJ whole genome shotgun (WGS) entry which is preliminary data.</text>
</comment>
<feature type="transmembrane region" description="Helical" evidence="2">
    <location>
        <begin position="223"/>
        <end position="240"/>
    </location>
</feature>
<feature type="transmembrane region" description="Helical" evidence="2">
    <location>
        <begin position="247"/>
        <end position="272"/>
    </location>
</feature>
<feature type="compositionally biased region" description="Basic and acidic residues" evidence="1">
    <location>
        <begin position="322"/>
        <end position="336"/>
    </location>
</feature>
<feature type="domain" description="CAAX prenyl protease 2/Lysostaphin resistance protein A-like" evidence="3">
    <location>
        <begin position="164"/>
        <end position="259"/>
    </location>
</feature>
<evidence type="ECO:0000259" key="3">
    <source>
        <dbReference type="Pfam" id="PF02517"/>
    </source>
</evidence>
<dbReference type="InterPro" id="IPR003675">
    <property type="entry name" value="Rce1/LyrA-like_dom"/>
</dbReference>
<keyword evidence="2" id="KW-1133">Transmembrane helix</keyword>
<keyword evidence="4" id="KW-0378">Hydrolase</keyword>
<dbReference type="PANTHER" id="PTHR35797:SF1">
    <property type="entry name" value="PROTEASE"/>
    <property type="match status" value="1"/>
</dbReference>
<feature type="transmembrane region" description="Helical" evidence="2">
    <location>
        <begin position="45"/>
        <end position="68"/>
    </location>
</feature>
<dbReference type="InterPro" id="IPR042150">
    <property type="entry name" value="MmRce1-like"/>
</dbReference>
<dbReference type="GO" id="GO:0080120">
    <property type="term" value="P:CAAX-box protein maturation"/>
    <property type="evidence" value="ECO:0007669"/>
    <property type="project" value="UniProtKB-ARBA"/>
</dbReference>
<dbReference type="GO" id="GO:0006508">
    <property type="term" value="P:proteolysis"/>
    <property type="evidence" value="ECO:0007669"/>
    <property type="project" value="UniProtKB-KW"/>
</dbReference>
<dbReference type="GO" id="GO:0004175">
    <property type="term" value="F:endopeptidase activity"/>
    <property type="evidence" value="ECO:0007669"/>
    <property type="project" value="UniProtKB-ARBA"/>
</dbReference>
<keyword evidence="4" id="KW-0645">Protease</keyword>
<keyword evidence="2" id="KW-0812">Transmembrane</keyword>
<feature type="transmembrane region" description="Helical" evidence="2">
    <location>
        <begin position="149"/>
        <end position="172"/>
    </location>
</feature>
<keyword evidence="5" id="KW-1185">Reference proteome</keyword>
<feature type="transmembrane region" description="Helical" evidence="2">
    <location>
        <begin position="184"/>
        <end position="203"/>
    </location>
</feature>
<sequence length="346" mass="36953">MATQTTRVRWGAVALFVVLAYGLAWLAALPLWLSDLSAPSTQILSAILAPVMMLTPAIATIIVVFVMRAPRTHRARFLGLWPLRPAKRVVWLTVAALFGSIAIGFASVAVAALLGWVELDLVNFSGFVALNEAALPAGMEASVLPPAGLLIAVQIALMPIAAILPNSLLAFGEELGWRGWLLPALRPLGTWPALLLSGAIWGVWHAPLTLLGHNYGLFDWRGVALMTVNCVLWGVLFGWLRLRSGSVWPAVIAHGALNTTGGLVMLFAAVGSEVRVELVTVAGAAGWIVVALIVLVLTLTGQLRIQPELAPARNELPRNAPVRHDPEHNEPERTEPADNAPATTDL</sequence>
<proteinExistence type="predicted"/>
<accession>A0A940T341</accession>
<dbReference type="Proteomes" id="UP000675163">
    <property type="component" value="Unassembled WGS sequence"/>
</dbReference>
<feature type="transmembrane region" description="Helical" evidence="2">
    <location>
        <begin position="12"/>
        <end position="33"/>
    </location>
</feature>
<evidence type="ECO:0000256" key="2">
    <source>
        <dbReference type="SAM" id="Phobius"/>
    </source>
</evidence>
<feature type="transmembrane region" description="Helical" evidence="2">
    <location>
        <begin position="278"/>
        <end position="299"/>
    </location>
</feature>
<dbReference type="EMBL" id="JAFIDA010000001">
    <property type="protein sequence ID" value="MBP1325757.1"/>
    <property type="molecule type" value="Genomic_DNA"/>
</dbReference>
<gene>
    <name evidence="4" type="ORF">JOF28_000989</name>
</gene>
<protein>
    <submittedName>
        <fullName evidence="4">Membrane protease YdiL (CAAX protease family)</fullName>
    </submittedName>
</protein>